<evidence type="ECO:0000256" key="5">
    <source>
        <dbReference type="SAM" id="SignalP"/>
    </source>
</evidence>
<dbReference type="GO" id="GO:0003839">
    <property type="term" value="F:gamma-glutamylcyclotransferase activity"/>
    <property type="evidence" value="ECO:0007669"/>
    <property type="project" value="UniProtKB-EC"/>
</dbReference>
<dbReference type="PANTHER" id="PTHR12935">
    <property type="entry name" value="GAMMA-GLUTAMYLCYCLOTRANSFERASE"/>
    <property type="match status" value="1"/>
</dbReference>
<keyword evidence="5" id="KW-0732">Signal</keyword>
<dbReference type="Proteomes" id="UP001378592">
    <property type="component" value="Unassembled WGS sequence"/>
</dbReference>
<dbReference type="InterPro" id="IPR036568">
    <property type="entry name" value="GGCT-like_sf"/>
</dbReference>
<dbReference type="PANTHER" id="PTHR12935:SF0">
    <property type="entry name" value="GAMMA-GLUTAMYLCYCLOTRANSFERASE"/>
    <property type="match status" value="1"/>
</dbReference>
<evidence type="ECO:0000256" key="3">
    <source>
        <dbReference type="PIRSR" id="PIRSR617939-1"/>
    </source>
</evidence>
<feature type="chain" id="PRO_5042825762" description="gamma-glutamylcyclotransferase" evidence="5">
    <location>
        <begin position="17"/>
        <end position="225"/>
    </location>
</feature>
<feature type="binding site" evidence="4">
    <location>
        <begin position="45"/>
        <end position="50"/>
    </location>
    <ligand>
        <name>substrate</name>
    </ligand>
</feature>
<keyword evidence="2" id="KW-0456">Lyase</keyword>
<dbReference type="AlphaFoldDB" id="A0AAN9VK79"/>
<evidence type="ECO:0000313" key="7">
    <source>
        <dbReference type="Proteomes" id="UP001378592"/>
    </source>
</evidence>
<dbReference type="CDD" id="cd06661">
    <property type="entry name" value="GGCT_like"/>
    <property type="match status" value="1"/>
</dbReference>
<accession>A0AAN9VK79</accession>
<dbReference type="Pfam" id="PF13772">
    <property type="entry name" value="AIG2_2"/>
    <property type="match status" value="1"/>
</dbReference>
<dbReference type="EMBL" id="JAZDUA010000207">
    <property type="protein sequence ID" value="KAK7864296.1"/>
    <property type="molecule type" value="Genomic_DNA"/>
</dbReference>
<feature type="binding site" evidence="4">
    <location>
        <position position="173"/>
    </location>
    <ligand>
        <name>substrate</name>
    </ligand>
</feature>
<protein>
    <recommendedName>
        <fullName evidence="1">gamma-glutamylcyclotransferase</fullName>
        <ecNumber evidence="1">4.3.2.9</ecNumber>
    </recommendedName>
</protein>
<evidence type="ECO:0000313" key="6">
    <source>
        <dbReference type="EMBL" id="KAK7864296.1"/>
    </source>
</evidence>
<comment type="caution">
    <text evidence="6">The sequence shown here is derived from an EMBL/GenBank/DDBJ whole genome shotgun (WGS) entry which is preliminary data.</text>
</comment>
<gene>
    <name evidence="6" type="ORF">R5R35_009552</name>
</gene>
<sequence>MGPLACAAGLLHALLAAWMGWPPSPSGHAAGAAVAGAMGGERFLYFAYGSNLLAERLRINNPSAERVAAARLDGYRLDFGYMSPRWGGHAATVVPQPGRVVWGAVWSVGQEHLDDLDRQEGVQSGVYVPIQVDVHSSDGRKLHCRSYHLQEQPPTPLPEGLLITEGRLPSKIYWQVIVQGARETGLPSDYIDFLEKIPHNDFMGNFSIGQLASNLHEINTPLDNK</sequence>
<evidence type="ECO:0000256" key="1">
    <source>
        <dbReference type="ARBA" id="ARBA00012346"/>
    </source>
</evidence>
<proteinExistence type="predicted"/>
<dbReference type="InterPro" id="IPR017939">
    <property type="entry name" value="G-Glutamylcylcotransferase"/>
</dbReference>
<evidence type="ECO:0000256" key="4">
    <source>
        <dbReference type="PIRSR" id="PIRSR617939-2"/>
    </source>
</evidence>
<dbReference type="Gene3D" id="3.10.490.10">
    <property type="entry name" value="Gamma-glutamyl cyclotransferase-like"/>
    <property type="match status" value="1"/>
</dbReference>
<organism evidence="6 7">
    <name type="scientific">Gryllus longicercus</name>
    <dbReference type="NCBI Taxonomy" id="2509291"/>
    <lineage>
        <taxon>Eukaryota</taxon>
        <taxon>Metazoa</taxon>
        <taxon>Ecdysozoa</taxon>
        <taxon>Arthropoda</taxon>
        <taxon>Hexapoda</taxon>
        <taxon>Insecta</taxon>
        <taxon>Pterygota</taxon>
        <taxon>Neoptera</taxon>
        <taxon>Polyneoptera</taxon>
        <taxon>Orthoptera</taxon>
        <taxon>Ensifera</taxon>
        <taxon>Gryllidea</taxon>
        <taxon>Grylloidea</taxon>
        <taxon>Gryllidae</taxon>
        <taxon>Gryllinae</taxon>
        <taxon>Gryllus</taxon>
    </lineage>
</organism>
<reference evidence="6 7" key="1">
    <citation type="submission" date="2024-03" db="EMBL/GenBank/DDBJ databases">
        <title>The genome assembly and annotation of the cricket Gryllus longicercus Weissman &amp; Gray.</title>
        <authorList>
            <person name="Szrajer S."/>
            <person name="Gray D."/>
            <person name="Ylla G."/>
        </authorList>
    </citation>
    <scope>NUCLEOTIDE SEQUENCE [LARGE SCALE GENOMIC DNA]</scope>
    <source>
        <strain evidence="6">DAG 2021-001</strain>
        <tissue evidence="6">Whole body minus gut</tissue>
    </source>
</reference>
<keyword evidence="7" id="KW-1185">Reference proteome</keyword>
<name>A0AAN9VK79_9ORTH</name>
<dbReference type="InterPro" id="IPR013024">
    <property type="entry name" value="GGCT-like"/>
</dbReference>
<feature type="active site" description="Proton acceptor" evidence="3">
    <location>
        <position position="120"/>
    </location>
</feature>
<evidence type="ECO:0000256" key="2">
    <source>
        <dbReference type="ARBA" id="ARBA00023239"/>
    </source>
</evidence>
<feature type="signal peptide" evidence="5">
    <location>
        <begin position="1"/>
        <end position="16"/>
    </location>
</feature>
<dbReference type="SUPFAM" id="SSF110857">
    <property type="entry name" value="Gamma-glutamyl cyclotransferase-like"/>
    <property type="match status" value="1"/>
</dbReference>
<dbReference type="EC" id="4.3.2.9" evidence="1"/>